<evidence type="ECO:0000256" key="10">
    <source>
        <dbReference type="RuleBase" id="RU351113"/>
    </source>
</evidence>
<dbReference type="Proteomes" id="UP001430953">
    <property type="component" value="Unassembled WGS sequence"/>
</dbReference>
<comment type="similarity">
    <text evidence="10">Belongs to the insect chemoreceptor superfamily. Heteromeric odorant receptor channel (TC 1.A.69) family.</text>
</comment>
<dbReference type="PANTHER" id="PTHR21137">
    <property type="entry name" value="ODORANT RECEPTOR"/>
    <property type="match status" value="1"/>
</dbReference>
<feature type="transmembrane region" description="Helical" evidence="10">
    <location>
        <begin position="271"/>
        <end position="291"/>
    </location>
</feature>
<sequence length="399" mass="46130">MFANKYYERDVENAFAMNRFFFRLVGLWPLQPVDSFIPNAVESIVMAITCFAFVVGELTPTALYTAIKITDVRLRLKAAGSVIFAVVGLIKYSYMLFNKSQVRNCLMLIDKDWQNVINSDERILMIDQVRFSKRLIMICVVFVYMTGVFVRMLLPFYTGKIVTPDNVTIRPLPVVAYLVIVDVQRSPFYEIVFFVQFFGGFFKYTLTVAVFSFMTVCAMHFCAQSNVLVTLMNDLVNESRPEYVNKKLAIIVEHQIKTRNFLQLVQYVTQYPSLIEVLGSTVMLCFAVYYITTEWEDHNFLRMFTFIIALAMFTFDLFIYCYMGEQVISQEEKVSLTACTLEWHHLPSAKARALILLIIISEHPLKLRAGNFIDLSLRTFSDVVKMAVTYFNLIRSTVN</sequence>
<dbReference type="PANTHER" id="PTHR21137:SF35">
    <property type="entry name" value="ODORANT RECEPTOR 19A-RELATED"/>
    <property type="match status" value="1"/>
</dbReference>
<evidence type="ECO:0000256" key="4">
    <source>
        <dbReference type="ARBA" id="ARBA00022692"/>
    </source>
</evidence>
<evidence type="ECO:0000313" key="11">
    <source>
        <dbReference type="EMBL" id="KAL0117084.1"/>
    </source>
</evidence>
<evidence type="ECO:0000256" key="8">
    <source>
        <dbReference type="ARBA" id="ARBA00023170"/>
    </source>
</evidence>
<evidence type="ECO:0000256" key="3">
    <source>
        <dbReference type="ARBA" id="ARBA00022606"/>
    </source>
</evidence>
<reference evidence="11 12" key="1">
    <citation type="submission" date="2023-03" db="EMBL/GenBank/DDBJ databases">
        <title>High recombination rates correlate with genetic variation in Cardiocondyla obscurior ants.</title>
        <authorList>
            <person name="Errbii M."/>
        </authorList>
    </citation>
    <scope>NUCLEOTIDE SEQUENCE [LARGE SCALE GENOMIC DNA]</scope>
    <source>
        <strain evidence="11">Alpha-2009</strain>
        <tissue evidence="11">Whole body</tissue>
    </source>
</reference>
<dbReference type="GO" id="GO:0005886">
    <property type="term" value="C:plasma membrane"/>
    <property type="evidence" value="ECO:0007669"/>
    <property type="project" value="UniProtKB-SubCell"/>
</dbReference>
<feature type="transmembrane region" description="Helical" evidence="10">
    <location>
        <begin position="303"/>
        <end position="323"/>
    </location>
</feature>
<comment type="subcellular location">
    <subcellularLocation>
        <location evidence="1 10">Cell membrane</location>
        <topology evidence="1 10">Multi-pass membrane protein</topology>
    </subcellularLocation>
</comment>
<evidence type="ECO:0000256" key="9">
    <source>
        <dbReference type="ARBA" id="ARBA00023224"/>
    </source>
</evidence>
<dbReference type="AlphaFoldDB" id="A0AAW2FM86"/>
<proteinExistence type="inferred from homology"/>
<keyword evidence="6 10" id="KW-1133">Transmembrane helix</keyword>
<keyword evidence="9 10" id="KW-0807">Transducer</keyword>
<organism evidence="11 12">
    <name type="scientific">Cardiocondyla obscurior</name>
    <dbReference type="NCBI Taxonomy" id="286306"/>
    <lineage>
        <taxon>Eukaryota</taxon>
        <taxon>Metazoa</taxon>
        <taxon>Ecdysozoa</taxon>
        <taxon>Arthropoda</taxon>
        <taxon>Hexapoda</taxon>
        <taxon>Insecta</taxon>
        <taxon>Pterygota</taxon>
        <taxon>Neoptera</taxon>
        <taxon>Endopterygota</taxon>
        <taxon>Hymenoptera</taxon>
        <taxon>Apocrita</taxon>
        <taxon>Aculeata</taxon>
        <taxon>Formicoidea</taxon>
        <taxon>Formicidae</taxon>
        <taxon>Myrmicinae</taxon>
        <taxon>Cardiocondyla</taxon>
    </lineage>
</organism>
<keyword evidence="7 10" id="KW-0472">Membrane</keyword>
<evidence type="ECO:0000256" key="6">
    <source>
        <dbReference type="ARBA" id="ARBA00022989"/>
    </source>
</evidence>
<evidence type="ECO:0000313" key="12">
    <source>
        <dbReference type="Proteomes" id="UP001430953"/>
    </source>
</evidence>
<keyword evidence="5 10" id="KW-0552">Olfaction</keyword>
<keyword evidence="12" id="KW-1185">Reference proteome</keyword>
<feature type="transmembrane region" description="Helical" evidence="10">
    <location>
        <begin position="135"/>
        <end position="154"/>
    </location>
</feature>
<evidence type="ECO:0000256" key="7">
    <source>
        <dbReference type="ARBA" id="ARBA00023136"/>
    </source>
</evidence>
<dbReference type="EMBL" id="JADYXP020000009">
    <property type="protein sequence ID" value="KAL0117084.1"/>
    <property type="molecule type" value="Genomic_DNA"/>
</dbReference>
<comment type="caution">
    <text evidence="11">The sequence shown here is derived from an EMBL/GenBank/DDBJ whole genome shotgun (WGS) entry which is preliminary data.</text>
</comment>
<keyword evidence="2" id="KW-1003">Cell membrane</keyword>
<dbReference type="GO" id="GO:0004984">
    <property type="term" value="F:olfactory receptor activity"/>
    <property type="evidence" value="ECO:0007669"/>
    <property type="project" value="InterPro"/>
</dbReference>
<dbReference type="GO" id="GO:0005549">
    <property type="term" value="F:odorant binding"/>
    <property type="evidence" value="ECO:0007669"/>
    <property type="project" value="InterPro"/>
</dbReference>
<keyword evidence="8 10" id="KW-0675">Receptor</keyword>
<evidence type="ECO:0000256" key="2">
    <source>
        <dbReference type="ARBA" id="ARBA00022475"/>
    </source>
</evidence>
<protein>
    <recommendedName>
        <fullName evidence="10">Odorant receptor</fullName>
    </recommendedName>
</protein>
<name>A0AAW2FM86_9HYME</name>
<comment type="caution">
    <text evidence="10">Lacks conserved residue(s) required for the propagation of feature annotation.</text>
</comment>
<keyword evidence="3 10" id="KW-0716">Sensory transduction</keyword>
<accession>A0AAW2FM86</accession>
<dbReference type="Pfam" id="PF02949">
    <property type="entry name" value="7tm_6"/>
    <property type="match status" value="1"/>
</dbReference>
<evidence type="ECO:0000256" key="5">
    <source>
        <dbReference type="ARBA" id="ARBA00022725"/>
    </source>
</evidence>
<evidence type="ECO:0000256" key="1">
    <source>
        <dbReference type="ARBA" id="ARBA00004651"/>
    </source>
</evidence>
<dbReference type="GO" id="GO:0007165">
    <property type="term" value="P:signal transduction"/>
    <property type="evidence" value="ECO:0007669"/>
    <property type="project" value="UniProtKB-KW"/>
</dbReference>
<feature type="transmembrane region" description="Helical" evidence="10">
    <location>
        <begin position="44"/>
        <end position="66"/>
    </location>
</feature>
<dbReference type="InterPro" id="IPR004117">
    <property type="entry name" value="7tm6_olfct_rcpt"/>
</dbReference>
<gene>
    <name evidence="11" type="ORF">PUN28_010137</name>
</gene>
<feature type="transmembrane region" description="Helical" evidence="10">
    <location>
        <begin position="78"/>
        <end position="97"/>
    </location>
</feature>
<keyword evidence="4 10" id="KW-0812">Transmembrane</keyword>